<accession>A0A1G9LRZ5</accession>
<comment type="cofactor">
    <cofactor evidence="1">
        <name>(R)-lipoate</name>
        <dbReference type="ChEBI" id="CHEBI:83088"/>
    </cofactor>
</comment>
<dbReference type="RefSeq" id="WP_091765354.1">
    <property type="nucleotide sequence ID" value="NZ_FNHG01000001.1"/>
</dbReference>
<evidence type="ECO:0000256" key="1">
    <source>
        <dbReference type="ARBA" id="ARBA00001938"/>
    </source>
</evidence>
<feature type="domain" description="2-oxoacid dehydrogenase acyltransferase catalytic" evidence="4">
    <location>
        <begin position="6"/>
        <end position="218"/>
    </location>
</feature>
<dbReference type="OrthoDB" id="9805770at2"/>
<dbReference type="Pfam" id="PF00198">
    <property type="entry name" value="2-oxoacid_dh"/>
    <property type="match status" value="1"/>
</dbReference>
<gene>
    <name evidence="5" type="ORF">SAMN04488568_101187</name>
</gene>
<dbReference type="PANTHER" id="PTHR43178:SF5">
    <property type="entry name" value="LIPOAMIDE ACYLTRANSFERASE COMPONENT OF BRANCHED-CHAIN ALPHA-KETO ACID DEHYDROGENASE COMPLEX, MITOCHONDRIAL"/>
    <property type="match status" value="1"/>
</dbReference>
<evidence type="ECO:0000313" key="6">
    <source>
        <dbReference type="Proteomes" id="UP000199759"/>
    </source>
</evidence>
<dbReference type="Proteomes" id="UP000199759">
    <property type="component" value="Unassembled WGS sequence"/>
</dbReference>
<keyword evidence="6" id="KW-1185">Reference proteome</keyword>
<dbReference type="SUPFAM" id="SSF52777">
    <property type="entry name" value="CoA-dependent acyltransferases"/>
    <property type="match status" value="1"/>
</dbReference>
<evidence type="ECO:0000256" key="2">
    <source>
        <dbReference type="ARBA" id="ARBA00022679"/>
    </source>
</evidence>
<dbReference type="GO" id="GO:0005737">
    <property type="term" value="C:cytoplasm"/>
    <property type="evidence" value="ECO:0007669"/>
    <property type="project" value="TreeGrafter"/>
</dbReference>
<dbReference type="Gene3D" id="3.30.559.10">
    <property type="entry name" value="Chloramphenicol acetyltransferase-like domain"/>
    <property type="match status" value="1"/>
</dbReference>
<dbReference type="EMBL" id="FNHG01000001">
    <property type="protein sequence ID" value="SDL64739.1"/>
    <property type="molecule type" value="Genomic_DNA"/>
</dbReference>
<proteinExistence type="predicted"/>
<evidence type="ECO:0000259" key="4">
    <source>
        <dbReference type="Pfam" id="PF00198"/>
    </source>
</evidence>
<sequence>MSDEGTRLTGIQRAMAGAMKRSWDEIPHFAEVTQIDAEPVLDRLDACRKAAPVDAPRVTINDLLVHAVTRALSEDPRFNVLFDGKAIRQCDGVNLAVAIATDNGLMTPVLRDAHTHDIYAMAAALREKADRARAWKLAPDEFDGAVMTVSNLGKFDVDSGFPVINQRQTALLFMGSIKKRPFVINDAVVARKTAYLTLASDHRIIDGVTAASFLERIIGHFTGRSAANDA</sequence>
<organism evidence="5 6">
    <name type="scientific">Maricaulis salignorans</name>
    <dbReference type="NCBI Taxonomy" id="144026"/>
    <lineage>
        <taxon>Bacteria</taxon>
        <taxon>Pseudomonadati</taxon>
        <taxon>Pseudomonadota</taxon>
        <taxon>Alphaproteobacteria</taxon>
        <taxon>Maricaulales</taxon>
        <taxon>Maricaulaceae</taxon>
        <taxon>Maricaulis</taxon>
    </lineage>
</organism>
<dbReference type="InterPro" id="IPR023213">
    <property type="entry name" value="CAT-like_dom_sf"/>
</dbReference>
<dbReference type="GO" id="GO:0016407">
    <property type="term" value="F:acetyltransferase activity"/>
    <property type="evidence" value="ECO:0007669"/>
    <property type="project" value="TreeGrafter"/>
</dbReference>
<dbReference type="InterPro" id="IPR050743">
    <property type="entry name" value="2-oxoacid_DH_E2_comp"/>
</dbReference>
<evidence type="ECO:0000313" key="5">
    <source>
        <dbReference type="EMBL" id="SDL64739.1"/>
    </source>
</evidence>
<reference evidence="5 6" key="1">
    <citation type="submission" date="2016-10" db="EMBL/GenBank/DDBJ databases">
        <authorList>
            <person name="de Groot N.N."/>
        </authorList>
    </citation>
    <scope>NUCLEOTIDE SEQUENCE [LARGE SCALE GENOMIC DNA]</scope>
    <source>
        <strain evidence="5 6">DSM 16077</strain>
    </source>
</reference>
<keyword evidence="2 5" id="KW-0808">Transferase</keyword>
<dbReference type="InterPro" id="IPR001078">
    <property type="entry name" value="2-oxoacid_DH_actylTfrase"/>
</dbReference>
<evidence type="ECO:0000256" key="3">
    <source>
        <dbReference type="ARBA" id="ARBA00023315"/>
    </source>
</evidence>
<name>A0A1G9LRZ5_9PROT</name>
<dbReference type="STRING" id="144026.SAMN04488568_101187"/>
<protein>
    <submittedName>
        <fullName evidence="5">2-oxoacid dehydrogenases acyltransferase (Catalytic domain)</fullName>
    </submittedName>
</protein>
<dbReference type="PANTHER" id="PTHR43178">
    <property type="entry name" value="DIHYDROLIPOAMIDE ACETYLTRANSFERASE COMPONENT OF PYRUVATE DEHYDROGENASE COMPLEX"/>
    <property type="match status" value="1"/>
</dbReference>
<dbReference type="AlphaFoldDB" id="A0A1G9LRZ5"/>
<dbReference type="GO" id="GO:0031405">
    <property type="term" value="F:lipoic acid binding"/>
    <property type="evidence" value="ECO:0007669"/>
    <property type="project" value="TreeGrafter"/>
</dbReference>
<keyword evidence="3 5" id="KW-0012">Acyltransferase</keyword>